<protein>
    <recommendedName>
        <fullName evidence="3">Mos1 transposase HTH domain-containing protein</fullName>
    </recommendedName>
</protein>
<dbReference type="InterPro" id="IPR052709">
    <property type="entry name" value="Transposase-MT_Hybrid"/>
</dbReference>
<dbReference type="PANTHER" id="PTHR46060">
    <property type="entry name" value="MARINER MOS1 TRANSPOSASE-LIKE PROTEIN"/>
    <property type="match status" value="1"/>
</dbReference>
<evidence type="ECO:0008006" key="3">
    <source>
        <dbReference type="Google" id="ProtNLM"/>
    </source>
</evidence>
<evidence type="ECO:0000313" key="1">
    <source>
        <dbReference type="EMBL" id="KAJ4437244.1"/>
    </source>
</evidence>
<name>A0ABQ8SSS9_PERAM</name>
<sequence length="117" mass="13369">MFSKEEQRSWLKIQRARGRTARQCHQGLQEVCDAAALPYLTVERWVRAFRQGRESVLDMPRSGHPPVSDEQVQTVSASVETDRNLTIRELAQDTGFAPSTVFHILKDCLNMRKIASK</sequence>
<comment type="caution">
    <text evidence="1">The sequence shown here is derived from an EMBL/GenBank/DDBJ whole genome shotgun (WGS) entry which is preliminary data.</text>
</comment>
<dbReference type="Proteomes" id="UP001148838">
    <property type="component" value="Unassembled WGS sequence"/>
</dbReference>
<organism evidence="1 2">
    <name type="scientific">Periplaneta americana</name>
    <name type="common">American cockroach</name>
    <name type="synonym">Blatta americana</name>
    <dbReference type="NCBI Taxonomy" id="6978"/>
    <lineage>
        <taxon>Eukaryota</taxon>
        <taxon>Metazoa</taxon>
        <taxon>Ecdysozoa</taxon>
        <taxon>Arthropoda</taxon>
        <taxon>Hexapoda</taxon>
        <taxon>Insecta</taxon>
        <taxon>Pterygota</taxon>
        <taxon>Neoptera</taxon>
        <taxon>Polyneoptera</taxon>
        <taxon>Dictyoptera</taxon>
        <taxon>Blattodea</taxon>
        <taxon>Blattoidea</taxon>
        <taxon>Blattidae</taxon>
        <taxon>Blattinae</taxon>
        <taxon>Periplaneta</taxon>
    </lineage>
</organism>
<accession>A0ABQ8SSS9</accession>
<evidence type="ECO:0000313" key="2">
    <source>
        <dbReference type="Proteomes" id="UP001148838"/>
    </source>
</evidence>
<keyword evidence="2" id="KW-1185">Reference proteome</keyword>
<dbReference type="PANTHER" id="PTHR46060:SF1">
    <property type="entry name" value="MARINER MOS1 TRANSPOSASE-LIKE PROTEIN"/>
    <property type="match status" value="1"/>
</dbReference>
<proteinExistence type="predicted"/>
<dbReference type="EMBL" id="JAJSOF020000021">
    <property type="protein sequence ID" value="KAJ4437244.1"/>
    <property type="molecule type" value="Genomic_DNA"/>
</dbReference>
<dbReference type="Pfam" id="PF13565">
    <property type="entry name" value="HTH_32"/>
    <property type="match status" value="1"/>
</dbReference>
<gene>
    <name evidence="1" type="ORF">ANN_17379</name>
</gene>
<reference evidence="1 2" key="1">
    <citation type="journal article" date="2022" name="Allergy">
        <title>Genome assembly and annotation of Periplaneta americana reveal a comprehensive cockroach allergen profile.</title>
        <authorList>
            <person name="Wang L."/>
            <person name="Xiong Q."/>
            <person name="Saelim N."/>
            <person name="Wang L."/>
            <person name="Nong W."/>
            <person name="Wan A.T."/>
            <person name="Shi M."/>
            <person name="Liu X."/>
            <person name="Cao Q."/>
            <person name="Hui J.H.L."/>
            <person name="Sookrung N."/>
            <person name="Leung T.F."/>
            <person name="Tungtrongchitr A."/>
            <person name="Tsui S.K.W."/>
        </authorList>
    </citation>
    <scope>NUCLEOTIDE SEQUENCE [LARGE SCALE GENOMIC DNA]</scope>
    <source>
        <strain evidence="1">PWHHKU_190912</strain>
    </source>
</reference>